<name>A0A380S6P5_FIBSU</name>
<dbReference type="Pfam" id="PF13207">
    <property type="entry name" value="AAA_17"/>
    <property type="match status" value="1"/>
</dbReference>
<dbReference type="Gene3D" id="3.40.50.300">
    <property type="entry name" value="P-loop containing nucleotide triphosphate hydrolases"/>
    <property type="match status" value="1"/>
</dbReference>
<dbReference type="InterPro" id="IPR027417">
    <property type="entry name" value="P-loop_NTPase"/>
</dbReference>
<protein>
    <submittedName>
        <fullName evidence="1">Adenylate kinase</fullName>
    </submittedName>
</protein>
<dbReference type="RefSeq" id="WP_146196758.1">
    <property type="nucleotide sequence ID" value="NZ_UHJL01000002.1"/>
</dbReference>
<evidence type="ECO:0000313" key="2">
    <source>
        <dbReference type="Proteomes" id="UP000255423"/>
    </source>
</evidence>
<dbReference type="Proteomes" id="UP000255423">
    <property type="component" value="Unassembled WGS sequence"/>
</dbReference>
<accession>A0A380S6P5</accession>
<dbReference type="SUPFAM" id="SSF52540">
    <property type="entry name" value="P-loop containing nucleoside triphosphate hydrolases"/>
    <property type="match status" value="1"/>
</dbReference>
<gene>
    <name evidence="1" type="ORF">SAMN05661053_1896</name>
</gene>
<keyword evidence="1" id="KW-0808">Transferase</keyword>
<dbReference type="GO" id="GO:0016301">
    <property type="term" value="F:kinase activity"/>
    <property type="evidence" value="ECO:0007669"/>
    <property type="project" value="UniProtKB-KW"/>
</dbReference>
<sequence length="172" mass="20022">MSKGCIFVGGVHGSGKTELCKKIQEKIDCVYLSASQLLKWSKKEKNVENVQENQRILKELLKKEMQDDKIYLIDGHFALWNKEYKCEKVPLTFFEDLNIKCILLTVEDYSVIYERLCTRDETNVALKNIEDMSKIESEQAIFISENLKVPLYKIVSTKEIENIFFIQQSGLK</sequence>
<reference evidence="1 2" key="1">
    <citation type="submission" date="2017-08" db="EMBL/GenBank/DDBJ databases">
        <authorList>
            <person name="de Groot N.N."/>
        </authorList>
    </citation>
    <scope>NUCLEOTIDE SEQUENCE [LARGE SCALE GENOMIC DNA]</scope>
    <source>
        <strain evidence="1 2">HM2</strain>
    </source>
</reference>
<proteinExistence type="predicted"/>
<keyword evidence="1" id="KW-0418">Kinase</keyword>
<dbReference type="EMBL" id="UHJL01000002">
    <property type="protein sequence ID" value="SUQ24490.1"/>
    <property type="molecule type" value="Genomic_DNA"/>
</dbReference>
<organism evidence="1 2">
    <name type="scientific">Fibrobacter succinogenes</name>
    <name type="common">Bacteroides succinogenes</name>
    <dbReference type="NCBI Taxonomy" id="833"/>
    <lineage>
        <taxon>Bacteria</taxon>
        <taxon>Pseudomonadati</taxon>
        <taxon>Fibrobacterota</taxon>
        <taxon>Fibrobacteria</taxon>
        <taxon>Fibrobacterales</taxon>
        <taxon>Fibrobacteraceae</taxon>
        <taxon>Fibrobacter</taxon>
    </lineage>
</organism>
<evidence type="ECO:0000313" key="1">
    <source>
        <dbReference type="EMBL" id="SUQ24490.1"/>
    </source>
</evidence>
<dbReference type="AlphaFoldDB" id="A0A380S6P5"/>